<feature type="signal peptide" evidence="2">
    <location>
        <begin position="1"/>
        <end position="24"/>
    </location>
</feature>
<dbReference type="Proteomes" id="UP000035425">
    <property type="component" value="Unassembled WGS sequence"/>
</dbReference>
<accession>A0ABR5F3T7</accession>
<comment type="caution">
    <text evidence="3">The sequence shown here is derived from an EMBL/GenBank/DDBJ whole genome shotgun (WGS) entry which is preliminary data.</text>
</comment>
<gene>
    <name evidence="3" type="ORF">FrCorBMG51_11495</name>
</gene>
<evidence type="ECO:0000313" key="3">
    <source>
        <dbReference type="EMBL" id="KLL11381.1"/>
    </source>
</evidence>
<evidence type="ECO:0000256" key="1">
    <source>
        <dbReference type="SAM" id="Phobius"/>
    </source>
</evidence>
<keyword evidence="1" id="KW-0472">Membrane</keyword>
<evidence type="ECO:0000256" key="2">
    <source>
        <dbReference type="SAM" id="SignalP"/>
    </source>
</evidence>
<keyword evidence="2" id="KW-0732">Signal</keyword>
<keyword evidence="1" id="KW-0812">Transmembrane</keyword>
<keyword evidence="4" id="KW-1185">Reference proteome</keyword>
<keyword evidence="1" id="KW-1133">Transmembrane helix</keyword>
<feature type="transmembrane region" description="Helical" evidence="1">
    <location>
        <begin position="306"/>
        <end position="326"/>
    </location>
</feature>
<dbReference type="EMBL" id="JWIO01000015">
    <property type="protein sequence ID" value="KLL11381.1"/>
    <property type="molecule type" value="Genomic_DNA"/>
</dbReference>
<reference evidence="3 4" key="1">
    <citation type="submission" date="2014-12" db="EMBL/GenBank/DDBJ databases">
        <title>Frankia sp. BMG5.1 draft genome.</title>
        <authorList>
            <person name="Gtari M."/>
            <person name="Ghodhbane-Gtari F."/>
            <person name="Nouioui I."/>
            <person name="Ktari A."/>
            <person name="Hezbri K."/>
            <person name="Mimouni W."/>
            <person name="Sbissi I."/>
            <person name="Ayari A."/>
            <person name="Yamanaka T."/>
            <person name="Normand P."/>
            <person name="Tisa L.S."/>
            <person name="Boudabous A."/>
        </authorList>
    </citation>
    <scope>NUCLEOTIDE SEQUENCE [LARGE SCALE GENOMIC DNA]</scope>
    <source>
        <strain evidence="3 4">BMG5.1</strain>
    </source>
</reference>
<proteinExistence type="predicted"/>
<protein>
    <submittedName>
        <fullName evidence="3">Peptidase</fullName>
    </submittedName>
</protein>
<name>A0ABR5F3T7_9ACTN</name>
<organism evidence="3 4">
    <name type="scientific">Protofrankia coriariae</name>
    <dbReference type="NCBI Taxonomy" id="1562887"/>
    <lineage>
        <taxon>Bacteria</taxon>
        <taxon>Bacillati</taxon>
        <taxon>Actinomycetota</taxon>
        <taxon>Actinomycetes</taxon>
        <taxon>Frankiales</taxon>
        <taxon>Frankiaceae</taxon>
        <taxon>Protofrankia</taxon>
    </lineage>
</organism>
<dbReference type="RefSeq" id="WP_235433497.1">
    <property type="nucleotide sequence ID" value="NZ_JWIO01000015.1"/>
</dbReference>
<sequence>MRRVLTTLAVLVAGMLIPATSALTAPARAADSQPGSIGIRLLDAPTNERDNPRARIYIVDYLPLGAVIHRHIEVTNKSGSEARLTVYPGAASVENGTFNIAAGRTPNDLTTWISLDPGTLVLPPGASAPVTATITVPRDASPGERYAGIWAETTAPASQDKGVVEVNRVGIRVYLAVGPGGPPAPNFTIDSLTPKRLSDGRPALTAQVHNTGGRALDMSGELTLTEGPGGLNTRPFPAKLGTTLAPGQTEPVTVVLDSQLPDGPWKARIHLKSGLTEQSAQATVTFPRRPGAAVPVKTTSTASRNYLIGAIDIAVLLLAPLGFTILRRNRRASRTRTIAES</sequence>
<evidence type="ECO:0000313" key="4">
    <source>
        <dbReference type="Proteomes" id="UP000035425"/>
    </source>
</evidence>
<feature type="chain" id="PRO_5046854533" evidence="2">
    <location>
        <begin position="25"/>
        <end position="341"/>
    </location>
</feature>